<feature type="transmembrane region" description="Helical" evidence="2">
    <location>
        <begin position="173"/>
        <end position="195"/>
    </location>
</feature>
<keyword evidence="5" id="KW-1185">Reference proteome</keyword>
<evidence type="ECO:0000313" key="5">
    <source>
        <dbReference type="Proteomes" id="UP000240739"/>
    </source>
</evidence>
<feature type="transmembrane region" description="Helical" evidence="2">
    <location>
        <begin position="30"/>
        <end position="53"/>
    </location>
</feature>
<feature type="transmembrane region" description="Helical" evidence="2">
    <location>
        <begin position="262"/>
        <end position="279"/>
    </location>
</feature>
<feature type="transmembrane region" description="Helical" evidence="2">
    <location>
        <begin position="146"/>
        <end position="167"/>
    </location>
</feature>
<evidence type="ECO:0000313" key="4">
    <source>
        <dbReference type="EMBL" id="PTL55712.1"/>
    </source>
</evidence>
<feature type="transmembrane region" description="Helical" evidence="2">
    <location>
        <begin position="207"/>
        <end position="228"/>
    </location>
</feature>
<feature type="transmembrane region" description="Helical" evidence="2">
    <location>
        <begin position="234"/>
        <end position="255"/>
    </location>
</feature>
<feature type="domain" description="EamA" evidence="3">
    <location>
        <begin position="146"/>
        <end position="278"/>
    </location>
</feature>
<keyword evidence="2" id="KW-0472">Membrane</keyword>
<organism evidence="4 5">
    <name type="scientific">Paraconexibacter algicola</name>
    <dbReference type="NCBI Taxonomy" id="2133960"/>
    <lineage>
        <taxon>Bacteria</taxon>
        <taxon>Bacillati</taxon>
        <taxon>Actinomycetota</taxon>
        <taxon>Thermoleophilia</taxon>
        <taxon>Solirubrobacterales</taxon>
        <taxon>Paraconexibacteraceae</taxon>
        <taxon>Paraconexibacter</taxon>
    </lineage>
</organism>
<evidence type="ECO:0000259" key="3">
    <source>
        <dbReference type="Pfam" id="PF00892"/>
    </source>
</evidence>
<dbReference type="GO" id="GO:0016020">
    <property type="term" value="C:membrane"/>
    <property type="evidence" value="ECO:0007669"/>
    <property type="project" value="InterPro"/>
</dbReference>
<dbReference type="EMBL" id="PYYB01000003">
    <property type="protein sequence ID" value="PTL55712.1"/>
    <property type="molecule type" value="Genomic_DNA"/>
</dbReference>
<dbReference type="Pfam" id="PF00892">
    <property type="entry name" value="EamA"/>
    <property type="match status" value="1"/>
</dbReference>
<feature type="transmembrane region" description="Helical" evidence="2">
    <location>
        <begin position="59"/>
        <end position="81"/>
    </location>
</feature>
<dbReference type="OrthoDB" id="68076at2"/>
<feature type="transmembrane region" description="Helical" evidence="2">
    <location>
        <begin position="113"/>
        <end position="134"/>
    </location>
</feature>
<name>A0A2T4UE70_9ACTN</name>
<evidence type="ECO:0000256" key="1">
    <source>
        <dbReference type="ARBA" id="ARBA00007362"/>
    </source>
</evidence>
<dbReference type="Proteomes" id="UP000240739">
    <property type="component" value="Unassembled WGS sequence"/>
</dbReference>
<comment type="similarity">
    <text evidence="1">Belongs to the EamA transporter family.</text>
</comment>
<dbReference type="PANTHER" id="PTHR22911:SF137">
    <property type="entry name" value="SOLUTE CARRIER FAMILY 35 MEMBER G2-RELATED"/>
    <property type="match status" value="1"/>
</dbReference>
<dbReference type="SUPFAM" id="SSF103481">
    <property type="entry name" value="Multidrug resistance efflux transporter EmrE"/>
    <property type="match status" value="1"/>
</dbReference>
<evidence type="ECO:0000256" key="2">
    <source>
        <dbReference type="SAM" id="Phobius"/>
    </source>
</evidence>
<dbReference type="RefSeq" id="WP_107570755.1">
    <property type="nucleotide sequence ID" value="NZ_PYYB01000003.1"/>
</dbReference>
<dbReference type="InterPro" id="IPR037185">
    <property type="entry name" value="EmrE-like"/>
</dbReference>
<sequence length="280" mass="27257">MTVALALLSSALWGIADFLGGRGARRLPTLLVVGCVQLAGVVFATAVFVVAQPQASTEGVLWGLVAGCVGALAIGTFYAALAAGAMSLVAPLAACGAVIPAGVAIAGGESPSAIVLAGFALALGGAALVAREPAAADAPALDRRALGLAAASAVLIGLLLTLLQHAAELDGSSAWTAVTAARAASAVVVLVALLVVRPPLRAGRADLRLLLVAGVFDTSANGLFGVATERGSDAVAAVLGSLYPVMTVVLAALVLHERVARAQAVGIAVALAGVVLVSAG</sequence>
<comment type="caution">
    <text evidence="4">The sequence shown here is derived from an EMBL/GenBank/DDBJ whole genome shotgun (WGS) entry which is preliminary data.</text>
</comment>
<protein>
    <submittedName>
        <fullName evidence="4">EamA family transporter</fullName>
    </submittedName>
</protein>
<dbReference type="AlphaFoldDB" id="A0A2T4UE70"/>
<dbReference type="PANTHER" id="PTHR22911">
    <property type="entry name" value="ACYL-MALONYL CONDENSING ENZYME-RELATED"/>
    <property type="match status" value="1"/>
</dbReference>
<gene>
    <name evidence="4" type="ORF">C7Y72_18965</name>
</gene>
<feature type="transmembrane region" description="Helical" evidence="2">
    <location>
        <begin position="88"/>
        <end position="107"/>
    </location>
</feature>
<reference evidence="4 5" key="1">
    <citation type="submission" date="2018-03" db="EMBL/GenBank/DDBJ databases">
        <title>Aquarubrobacter algicola gen. nov., sp. nov., a novel actinobacterium isolated from shallow eutrophic lake during the end of cyanobacterial harmful algal blooms.</title>
        <authorList>
            <person name="Chun S.J."/>
        </authorList>
    </citation>
    <scope>NUCLEOTIDE SEQUENCE [LARGE SCALE GENOMIC DNA]</scope>
    <source>
        <strain evidence="4 5">Seoho-28</strain>
    </source>
</reference>
<dbReference type="InterPro" id="IPR000620">
    <property type="entry name" value="EamA_dom"/>
</dbReference>
<accession>A0A2T4UE70</accession>
<keyword evidence="2" id="KW-0812">Transmembrane</keyword>
<keyword evidence="2" id="KW-1133">Transmembrane helix</keyword>
<proteinExistence type="inferred from homology"/>